<dbReference type="InterPro" id="IPR007312">
    <property type="entry name" value="Phosphoesterase"/>
</dbReference>
<reference evidence="3 4" key="1">
    <citation type="submission" date="2019-06" db="EMBL/GenBank/DDBJ databases">
        <title>Micromonospora ordensis sp. nov., isolated from deep marine sediment.</title>
        <authorList>
            <person name="Veyisoglu A."/>
            <person name="Carro L."/>
            <person name="Klenk H.-P."/>
            <person name="Sahin N."/>
        </authorList>
    </citation>
    <scope>NUCLEOTIDE SEQUENCE [LARGE SCALE GENOMIC DNA]</scope>
    <source>
        <strain evidence="3 4">S2509</strain>
    </source>
</reference>
<organism evidence="3 4">
    <name type="scientific">Micromonospora orduensis</name>
    <dbReference type="NCBI Taxonomy" id="1420891"/>
    <lineage>
        <taxon>Bacteria</taxon>
        <taxon>Bacillati</taxon>
        <taxon>Actinomycetota</taxon>
        <taxon>Actinomycetes</taxon>
        <taxon>Micromonosporales</taxon>
        <taxon>Micromonosporaceae</taxon>
        <taxon>Micromonospora</taxon>
    </lineage>
</organism>
<accession>A0A5C4QIM5</accession>
<evidence type="ECO:0000256" key="1">
    <source>
        <dbReference type="ARBA" id="ARBA00022801"/>
    </source>
</evidence>
<name>A0A5C4QIM5_9ACTN</name>
<comment type="caution">
    <text evidence="3">The sequence shown here is derived from an EMBL/GenBank/DDBJ whole genome shotgun (WGS) entry which is preliminary data.</text>
</comment>
<dbReference type="Pfam" id="PF04185">
    <property type="entry name" value="Phosphoesterase"/>
    <property type="match status" value="1"/>
</dbReference>
<proteinExistence type="predicted"/>
<keyword evidence="1" id="KW-0378">Hydrolase</keyword>
<dbReference type="GO" id="GO:0016788">
    <property type="term" value="F:hydrolase activity, acting on ester bonds"/>
    <property type="evidence" value="ECO:0007669"/>
    <property type="project" value="InterPro"/>
</dbReference>
<evidence type="ECO:0000313" key="3">
    <source>
        <dbReference type="EMBL" id="TNH22874.1"/>
    </source>
</evidence>
<feature type="compositionally biased region" description="Basic and acidic residues" evidence="2">
    <location>
        <begin position="63"/>
        <end position="77"/>
    </location>
</feature>
<keyword evidence="4" id="KW-1185">Reference proteome</keyword>
<dbReference type="EMBL" id="VDFY01000254">
    <property type="protein sequence ID" value="TNH22874.1"/>
    <property type="molecule type" value="Genomic_DNA"/>
</dbReference>
<dbReference type="AlphaFoldDB" id="A0A5C4QIM5"/>
<dbReference type="OrthoDB" id="4181857at2"/>
<protein>
    <submittedName>
        <fullName evidence="3">Uncharacterized protein</fullName>
    </submittedName>
</protein>
<evidence type="ECO:0000256" key="2">
    <source>
        <dbReference type="SAM" id="MobiDB-lite"/>
    </source>
</evidence>
<dbReference type="Proteomes" id="UP000306145">
    <property type="component" value="Unassembled WGS sequence"/>
</dbReference>
<feature type="region of interest" description="Disordered" evidence="2">
    <location>
        <begin position="1"/>
        <end position="77"/>
    </location>
</feature>
<evidence type="ECO:0000313" key="4">
    <source>
        <dbReference type="Proteomes" id="UP000306145"/>
    </source>
</evidence>
<sequence length="97" mass="10675">MRGVRGFGDPHPATLPSGKDVWHQPDGADELLPFRPEVKDLGQTFLPDPPHGWNDGHAAWNDGRFDNRHPGVEPRGVEQDGALHHVRRGGRDCPGFG</sequence>
<gene>
    <name evidence="3" type="ORF">FHG89_28225</name>
</gene>